<organism evidence="5 6">
    <name type="scientific">Pontibacter ruber</name>
    <dbReference type="NCBI Taxonomy" id="1343895"/>
    <lineage>
        <taxon>Bacteria</taxon>
        <taxon>Pseudomonadati</taxon>
        <taxon>Bacteroidota</taxon>
        <taxon>Cytophagia</taxon>
        <taxon>Cytophagales</taxon>
        <taxon>Hymenobacteraceae</taxon>
        <taxon>Pontibacter</taxon>
    </lineage>
</organism>
<dbReference type="PANTHER" id="PTHR43280:SF32">
    <property type="entry name" value="TRANSCRIPTIONAL REGULATORY PROTEIN"/>
    <property type="match status" value="1"/>
</dbReference>
<dbReference type="RefSeq" id="WP_250430338.1">
    <property type="nucleotide sequence ID" value="NZ_JALPRR010000003.1"/>
</dbReference>
<evidence type="ECO:0000256" key="1">
    <source>
        <dbReference type="ARBA" id="ARBA00023015"/>
    </source>
</evidence>
<comment type="caution">
    <text evidence="5">The sequence shown here is derived from an EMBL/GenBank/DDBJ whole genome shotgun (WGS) entry which is preliminary data.</text>
</comment>
<dbReference type="InterPro" id="IPR009057">
    <property type="entry name" value="Homeodomain-like_sf"/>
</dbReference>
<dbReference type="EMBL" id="JBHUIM010000002">
    <property type="protein sequence ID" value="MFD2247406.1"/>
    <property type="molecule type" value="Genomic_DNA"/>
</dbReference>
<dbReference type="SUPFAM" id="SSF51215">
    <property type="entry name" value="Regulatory protein AraC"/>
    <property type="match status" value="1"/>
</dbReference>
<feature type="domain" description="HTH araC/xylS-type" evidence="4">
    <location>
        <begin position="185"/>
        <end position="283"/>
    </location>
</feature>
<keyword evidence="3" id="KW-0804">Transcription</keyword>
<dbReference type="InterPro" id="IPR037923">
    <property type="entry name" value="HTH-like"/>
</dbReference>
<sequence>MRTIKFDKTQCGVEVLLRVGSGNEIKGAYTNTEVYNTDYFEILIFRKAKGYVVLNQRKISLSDNTIVFISPFQKRQWKLDPNHLDFTFLIFQEDFLNDFFADKLFTYRLLYFYQLDYPLHMKVTAEYIQKACSTLTEIHTELREANPDSEHLIRSLLYYLLLKLNRDYARQNNLPLDKPENNYAYQFKKLLELHIKEKQRISEYADLMGISRITLNKAVQAQYNVTATHLLKQRLLFEIKNYLIHSDLTVADIAHELHFSEPNHLMRFFKTQTSQTTTAFLADYQNGSKANSFGSEAQ</sequence>
<evidence type="ECO:0000313" key="6">
    <source>
        <dbReference type="Proteomes" id="UP001597374"/>
    </source>
</evidence>
<keyword evidence="1" id="KW-0805">Transcription regulation</keyword>
<evidence type="ECO:0000256" key="2">
    <source>
        <dbReference type="ARBA" id="ARBA00023125"/>
    </source>
</evidence>
<dbReference type="InterPro" id="IPR018060">
    <property type="entry name" value="HTH_AraC"/>
</dbReference>
<reference evidence="6" key="1">
    <citation type="journal article" date="2019" name="Int. J. Syst. Evol. Microbiol.">
        <title>The Global Catalogue of Microorganisms (GCM) 10K type strain sequencing project: providing services to taxonomists for standard genome sequencing and annotation.</title>
        <authorList>
            <consortium name="The Broad Institute Genomics Platform"/>
            <consortium name="The Broad Institute Genome Sequencing Center for Infectious Disease"/>
            <person name="Wu L."/>
            <person name="Ma J."/>
        </authorList>
    </citation>
    <scope>NUCLEOTIDE SEQUENCE [LARGE SCALE GENOMIC DNA]</scope>
    <source>
        <strain evidence="6">CGMCC 4.1782</strain>
    </source>
</reference>
<keyword evidence="2" id="KW-0238">DNA-binding</keyword>
<keyword evidence="6" id="KW-1185">Reference proteome</keyword>
<dbReference type="Gene3D" id="1.10.10.60">
    <property type="entry name" value="Homeodomain-like"/>
    <property type="match status" value="1"/>
</dbReference>
<dbReference type="SUPFAM" id="SSF46689">
    <property type="entry name" value="Homeodomain-like"/>
    <property type="match status" value="1"/>
</dbReference>
<accession>A0ABW5CY91</accession>
<protein>
    <submittedName>
        <fullName evidence="5">Helix-turn-helix domain-containing protein</fullName>
    </submittedName>
</protein>
<gene>
    <name evidence="5" type="ORF">ACFSKP_14155</name>
</gene>
<dbReference type="PROSITE" id="PS01124">
    <property type="entry name" value="HTH_ARAC_FAMILY_2"/>
    <property type="match status" value="1"/>
</dbReference>
<name>A0ABW5CY91_9BACT</name>
<dbReference type="PANTHER" id="PTHR43280">
    <property type="entry name" value="ARAC-FAMILY TRANSCRIPTIONAL REGULATOR"/>
    <property type="match status" value="1"/>
</dbReference>
<dbReference type="SMART" id="SM00342">
    <property type="entry name" value="HTH_ARAC"/>
    <property type="match status" value="1"/>
</dbReference>
<proteinExistence type="predicted"/>
<dbReference type="Proteomes" id="UP001597374">
    <property type="component" value="Unassembled WGS sequence"/>
</dbReference>
<evidence type="ECO:0000256" key="3">
    <source>
        <dbReference type="ARBA" id="ARBA00023163"/>
    </source>
</evidence>
<evidence type="ECO:0000259" key="4">
    <source>
        <dbReference type="PROSITE" id="PS01124"/>
    </source>
</evidence>
<dbReference type="Pfam" id="PF12833">
    <property type="entry name" value="HTH_18"/>
    <property type="match status" value="1"/>
</dbReference>
<evidence type="ECO:0000313" key="5">
    <source>
        <dbReference type="EMBL" id="MFD2247406.1"/>
    </source>
</evidence>